<dbReference type="AlphaFoldDB" id="A0AA86QK17"/>
<accession>A0AA86QK17</accession>
<proteinExistence type="predicted"/>
<evidence type="ECO:0000313" key="1">
    <source>
        <dbReference type="EMBL" id="CAI9957847.1"/>
    </source>
</evidence>
<keyword evidence="3" id="KW-1185">Reference proteome</keyword>
<evidence type="ECO:0000313" key="3">
    <source>
        <dbReference type="Proteomes" id="UP001642409"/>
    </source>
</evidence>
<gene>
    <name evidence="1" type="ORF">HINF_LOCUS45492</name>
    <name evidence="2" type="ORF">HINF_LOCUS53881</name>
</gene>
<organism evidence="1">
    <name type="scientific">Hexamita inflata</name>
    <dbReference type="NCBI Taxonomy" id="28002"/>
    <lineage>
        <taxon>Eukaryota</taxon>
        <taxon>Metamonada</taxon>
        <taxon>Diplomonadida</taxon>
        <taxon>Hexamitidae</taxon>
        <taxon>Hexamitinae</taxon>
        <taxon>Hexamita</taxon>
    </lineage>
</organism>
<dbReference type="EMBL" id="CATOUU010000895">
    <property type="protein sequence ID" value="CAI9957847.1"/>
    <property type="molecule type" value="Genomic_DNA"/>
</dbReference>
<reference evidence="1" key="1">
    <citation type="submission" date="2023-06" db="EMBL/GenBank/DDBJ databases">
        <authorList>
            <person name="Kurt Z."/>
        </authorList>
    </citation>
    <scope>NUCLEOTIDE SEQUENCE</scope>
</reference>
<dbReference type="Proteomes" id="UP001642409">
    <property type="component" value="Unassembled WGS sequence"/>
</dbReference>
<reference evidence="2 3" key="2">
    <citation type="submission" date="2024-07" db="EMBL/GenBank/DDBJ databases">
        <authorList>
            <person name="Akdeniz Z."/>
        </authorList>
    </citation>
    <scope>NUCLEOTIDE SEQUENCE [LARGE SCALE GENOMIC DNA]</scope>
</reference>
<sequence length="117" mass="13697">MLSTYCYFLSLVEVESLQHSFLSYAVPDYYLHSTMRITKQLRTNLPPIMLNKAKPVPKLVLKTNFEEPNTSQFSIQSAQSIDNEIESLTDSFSFTNLHELKECNKDFKIDFRDKMFD</sequence>
<protein>
    <submittedName>
        <fullName evidence="2">Hypothetical_protein</fullName>
    </submittedName>
</protein>
<evidence type="ECO:0000313" key="2">
    <source>
        <dbReference type="EMBL" id="CAL6069239.1"/>
    </source>
</evidence>
<name>A0AA86QK17_9EUKA</name>
<comment type="caution">
    <text evidence="1">The sequence shown here is derived from an EMBL/GenBank/DDBJ whole genome shotgun (WGS) entry which is preliminary data.</text>
</comment>
<dbReference type="EMBL" id="CAXDID020000277">
    <property type="protein sequence ID" value="CAL6069239.1"/>
    <property type="molecule type" value="Genomic_DNA"/>
</dbReference>